<keyword evidence="4 8" id="KW-0799">Topoisomerase</keyword>
<dbReference type="GO" id="GO:0003677">
    <property type="term" value="F:DNA binding"/>
    <property type="evidence" value="ECO:0007669"/>
    <property type="project" value="UniProtKB-KW"/>
</dbReference>
<evidence type="ECO:0000256" key="7">
    <source>
        <dbReference type="PROSITE-ProRule" id="PRU01343"/>
    </source>
</evidence>
<evidence type="ECO:0000259" key="11">
    <source>
        <dbReference type="PROSITE" id="PS52039"/>
    </source>
</evidence>
<dbReference type="GO" id="GO:0003917">
    <property type="term" value="F:DNA topoisomerase type I (single strand cut, ATP-independent) activity"/>
    <property type="evidence" value="ECO:0007669"/>
    <property type="project" value="UniProtKB-EC"/>
</dbReference>
<evidence type="ECO:0000313" key="13">
    <source>
        <dbReference type="Proteomes" id="UP000675881"/>
    </source>
</evidence>
<protein>
    <recommendedName>
        <fullName evidence="8">DNA topoisomerase</fullName>
        <ecNumber evidence="8">5.6.2.1</ecNumber>
    </recommendedName>
</protein>
<evidence type="ECO:0000256" key="5">
    <source>
        <dbReference type="ARBA" id="ARBA00023125"/>
    </source>
</evidence>
<dbReference type="SMART" id="SM00437">
    <property type="entry name" value="TOP1Ac"/>
    <property type="match status" value="1"/>
</dbReference>
<dbReference type="Pfam" id="PF01131">
    <property type="entry name" value="Topoisom_bac"/>
    <property type="match status" value="1"/>
</dbReference>
<evidence type="ECO:0000256" key="2">
    <source>
        <dbReference type="ARBA" id="ARBA00022771"/>
    </source>
</evidence>
<dbReference type="InterPro" id="IPR003602">
    <property type="entry name" value="Topo_IA_DNA-bd_dom"/>
</dbReference>
<evidence type="ECO:0000256" key="6">
    <source>
        <dbReference type="ARBA" id="ARBA00023235"/>
    </source>
</evidence>
<dbReference type="InterPro" id="IPR000380">
    <property type="entry name" value="Topo_IA"/>
</dbReference>
<dbReference type="EC" id="5.6.2.1" evidence="8"/>
<dbReference type="InterPro" id="IPR023405">
    <property type="entry name" value="Topo_IA_core_domain"/>
</dbReference>
<accession>A0A7R8HAA1</accession>
<dbReference type="PANTHER" id="PTHR11390:SF21">
    <property type="entry name" value="DNA TOPOISOMERASE 3-ALPHA"/>
    <property type="match status" value="1"/>
</dbReference>
<dbReference type="PRINTS" id="PR00417">
    <property type="entry name" value="PRTPISMRASEI"/>
</dbReference>
<keyword evidence="2 7" id="KW-0863">Zinc-finger</keyword>
<dbReference type="OrthoDB" id="430051at2759"/>
<evidence type="ECO:0000256" key="4">
    <source>
        <dbReference type="ARBA" id="ARBA00023029"/>
    </source>
</evidence>
<dbReference type="InterPro" id="IPR013497">
    <property type="entry name" value="Topo_IA_cen"/>
</dbReference>
<dbReference type="InterPro" id="IPR013824">
    <property type="entry name" value="Topo_IA_cen_sub1"/>
</dbReference>
<feature type="domain" description="Topo IA-type catalytic" evidence="11">
    <location>
        <begin position="1"/>
        <end position="198"/>
    </location>
</feature>
<evidence type="ECO:0000256" key="8">
    <source>
        <dbReference type="RuleBase" id="RU362092"/>
    </source>
</evidence>
<dbReference type="PANTHER" id="PTHR11390">
    <property type="entry name" value="PROKARYOTIC DNA TOPOISOMERASE"/>
    <property type="match status" value="1"/>
</dbReference>
<name>A0A7R8HAA1_LEPSM</name>
<proteinExistence type="inferred from homology"/>
<dbReference type="GO" id="GO:0006265">
    <property type="term" value="P:DNA topological change"/>
    <property type="evidence" value="ECO:0007669"/>
    <property type="project" value="InterPro"/>
</dbReference>
<dbReference type="InterPro" id="IPR010666">
    <property type="entry name" value="Znf_GRF"/>
</dbReference>
<feature type="domain" description="GRF-type" evidence="10">
    <location>
        <begin position="247"/>
        <end position="291"/>
    </location>
</feature>
<dbReference type="PROSITE" id="PS52039">
    <property type="entry name" value="TOPO_IA_2"/>
    <property type="match status" value="1"/>
</dbReference>
<dbReference type="EMBL" id="HG994585">
    <property type="protein sequence ID" value="CAF2972641.1"/>
    <property type="molecule type" value="Genomic_DNA"/>
</dbReference>
<dbReference type="GO" id="GO:0031422">
    <property type="term" value="C:RecQ family helicase-topoisomerase III complex"/>
    <property type="evidence" value="ECO:0007669"/>
    <property type="project" value="TreeGrafter"/>
</dbReference>
<reference evidence="12" key="1">
    <citation type="submission" date="2021-02" db="EMBL/GenBank/DDBJ databases">
        <authorList>
            <person name="Bekaert M."/>
        </authorList>
    </citation>
    <scope>NUCLEOTIDE SEQUENCE</scope>
    <source>
        <strain evidence="12">IoA-00</strain>
    </source>
</reference>
<evidence type="ECO:0000259" key="10">
    <source>
        <dbReference type="PROSITE" id="PS51999"/>
    </source>
</evidence>
<keyword evidence="1" id="KW-0479">Metal-binding</keyword>
<comment type="function">
    <text evidence="8">Introduces a single-strand break via transesterification at a target site in duplex DNA. Releases the supercoiling and torsional tension of DNA introduced during the DNA replication and transcription by transiently cleaving and rejoining one strand of the DNA duplex. The scissile phosphodiester is attacked by the catalytic tyrosine of the enzyme, resulting in the formation of a DNA-(5'-phosphotyrosyl)-enzyme intermediate and the expulsion of a 3'-OH DNA strand.</text>
</comment>
<dbReference type="FunFam" id="1.10.460.10:FF:000003">
    <property type="entry name" value="DNA topoisomerase"/>
    <property type="match status" value="1"/>
</dbReference>
<dbReference type="AlphaFoldDB" id="A0A7R8HAA1"/>
<keyword evidence="6 8" id="KW-0413">Isomerase</keyword>
<dbReference type="Gene3D" id="1.10.460.10">
    <property type="entry name" value="Topoisomerase I, domain 2"/>
    <property type="match status" value="1"/>
</dbReference>
<sequence length="446" mass="49861">MVIPFSRGTWNEGKLYEFIVRHFLASVSKDAIGKETTVNIDINGEKFIGHGLTILERNYLKVYPYERWSDKEILNYEVIEEFEPTSIDLVAGSTSPPNLLTEADLISLMDKHGIGTDATHAEHIETIKNRNYVGLQDNRFVPGQLGIALCDGYDAMGFEMSKPHLRSSLEADLKAICEGTKIPEVVLQEQINNYKNVFEIAVQHVQKIDEACIKYLNESPRDSNDEGFFSMSNESRFTPTLSQTIKCKCDLFAAEKTVVKEGPNKGRKFYCCNAPMSGANRCDFFQWVDEPPLPSSSSATIPSNSSLSNDSSITCNCGKVAAYRTVQKEGSNKGRFFYSCPVNMAEGSRCNFFKWADEPFGSNEKCQFFKWTDEVTNSHSNPGNFNGNDSNFRRPSRDSTVPSRGGGGGLKRSGSTTREGGSDKKKRRCGLCHREGHTRNKCPNNR</sequence>
<feature type="region of interest" description="Disordered" evidence="9">
    <location>
        <begin position="378"/>
        <end position="446"/>
    </location>
</feature>
<dbReference type="GO" id="GO:0008270">
    <property type="term" value="F:zinc ion binding"/>
    <property type="evidence" value="ECO:0007669"/>
    <property type="project" value="UniProtKB-KW"/>
</dbReference>
<keyword evidence="13" id="KW-1185">Reference proteome</keyword>
<evidence type="ECO:0000256" key="9">
    <source>
        <dbReference type="SAM" id="MobiDB-lite"/>
    </source>
</evidence>
<comment type="catalytic activity">
    <reaction evidence="8">
        <text>ATP-independent breakage of single-stranded DNA, followed by passage and rejoining.</text>
        <dbReference type="EC" id="5.6.2.1"/>
    </reaction>
</comment>
<dbReference type="Pfam" id="PF06839">
    <property type="entry name" value="Zn_ribbon_GRF"/>
    <property type="match status" value="2"/>
</dbReference>
<feature type="compositionally biased region" description="Polar residues" evidence="9">
    <location>
        <begin position="378"/>
        <end position="390"/>
    </location>
</feature>
<dbReference type="GO" id="GO:0006281">
    <property type="term" value="P:DNA repair"/>
    <property type="evidence" value="ECO:0007669"/>
    <property type="project" value="TreeGrafter"/>
</dbReference>
<dbReference type="GO" id="GO:0005634">
    <property type="term" value="C:nucleus"/>
    <property type="evidence" value="ECO:0007669"/>
    <property type="project" value="TreeGrafter"/>
</dbReference>
<dbReference type="SUPFAM" id="SSF56712">
    <property type="entry name" value="Prokaryotic type I DNA topoisomerase"/>
    <property type="match status" value="1"/>
</dbReference>
<evidence type="ECO:0000256" key="3">
    <source>
        <dbReference type="ARBA" id="ARBA00022833"/>
    </source>
</evidence>
<comment type="similarity">
    <text evidence="8">Belongs to the type IA topoisomerase family.</text>
</comment>
<gene>
    <name evidence="12" type="ORF">LSAA_12478</name>
</gene>
<evidence type="ECO:0000313" key="12">
    <source>
        <dbReference type="EMBL" id="CAF2972641.1"/>
    </source>
</evidence>
<keyword evidence="5 8" id="KW-0238">DNA-binding</keyword>
<dbReference type="Proteomes" id="UP000675881">
    <property type="component" value="Chromosome 6"/>
</dbReference>
<dbReference type="GO" id="GO:0006310">
    <property type="term" value="P:DNA recombination"/>
    <property type="evidence" value="ECO:0007669"/>
    <property type="project" value="TreeGrafter"/>
</dbReference>
<keyword evidence="3" id="KW-0862">Zinc</keyword>
<evidence type="ECO:0000256" key="1">
    <source>
        <dbReference type="ARBA" id="ARBA00022723"/>
    </source>
</evidence>
<organism evidence="12 13">
    <name type="scientific">Lepeophtheirus salmonis</name>
    <name type="common">Salmon louse</name>
    <name type="synonym">Caligus salmonis</name>
    <dbReference type="NCBI Taxonomy" id="72036"/>
    <lineage>
        <taxon>Eukaryota</taxon>
        <taxon>Metazoa</taxon>
        <taxon>Ecdysozoa</taxon>
        <taxon>Arthropoda</taxon>
        <taxon>Crustacea</taxon>
        <taxon>Multicrustacea</taxon>
        <taxon>Hexanauplia</taxon>
        <taxon>Copepoda</taxon>
        <taxon>Siphonostomatoida</taxon>
        <taxon>Caligidae</taxon>
        <taxon>Lepeophtheirus</taxon>
    </lineage>
</organism>
<dbReference type="PROSITE" id="PS51999">
    <property type="entry name" value="ZF_GRF"/>
    <property type="match status" value="2"/>
</dbReference>
<feature type="domain" description="GRF-type" evidence="10">
    <location>
        <begin position="315"/>
        <end position="359"/>
    </location>
</feature>